<feature type="domain" description="Rieske" evidence="6">
    <location>
        <begin position="63"/>
        <end position="132"/>
    </location>
</feature>
<reference evidence="7 8" key="1">
    <citation type="journal article" date="2008" name="Nature">
        <title>The genome of Laccaria bicolor provides insights into mycorrhizal symbiosis.</title>
        <authorList>
            <person name="Martin F."/>
            <person name="Aerts A."/>
            <person name="Ahren D."/>
            <person name="Brun A."/>
            <person name="Danchin E.G.J."/>
            <person name="Duchaussoy F."/>
            <person name="Gibon J."/>
            <person name="Kohler A."/>
            <person name="Lindquist E."/>
            <person name="Pereda V."/>
            <person name="Salamov A."/>
            <person name="Shapiro H.J."/>
            <person name="Wuyts J."/>
            <person name="Blaudez D."/>
            <person name="Buee M."/>
            <person name="Brokstein P."/>
            <person name="Canbaeck B."/>
            <person name="Cohen D."/>
            <person name="Courty P.E."/>
            <person name="Coutinho P.M."/>
            <person name="Delaruelle C."/>
            <person name="Detter J.C."/>
            <person name="Deveau A."/>
            <person name="DiFazio S."/>
            <person name="Duplessis S."/>
            <person name="Fraissinet-Tachet L."/>
            <person name="Lucic E."/>
            <person name="Frey-Klett P."/>
            <person name="Fourrey C."/>
            <person name="Feussner I."/>
            <person name="Gay G."/>
            <person name="Grimwood J."/>
            <person name="Hoegger P.J."/>
            <person name="Jain P."/>
            <person name="Kilaru S."/>
            <person name="Labbe J."/>
            <person name="Lin Y.C."/>
            <person name="Legue V."/>
            <person name="Le Tacon F."/>
            <person name="Marmeisse R."/>
            <person name="Melayah D."/>
            <person name="Montanini B."/>
            <person name="Muratet M."/>
            <person name="Nehls U."/>
            <person name="Niculita-Hirzel H."/>
            <person name="Oudot-Le Secq M.P."/>
            <person name="Peter M."/>
            <person name="Quesneville H."/>
            <person name="Rajashekar B."/>
            <person name="Reich M."/>
            <person name="Rouhier N."/>
            <person name="Schmutz J."/>
            <person name="Yin T."/>
            <person name="Chalot M."/>
            <person name="Henrissat B."/>
            <person name="Kuees U."/>
            <person name="Lucas S."/>
            <person name="Van de Peer Y."/>
            <person name="Podila G.K."/>
            <person name="Polle A."/>
            <person name="Pukkila P.J."/>
            <person name="Richardson P.M."/>
            <person name="Rouze P."/>
            <person name="Sanders I.R."/>
            <person name="Stajich J.E."/>
            <person name="Tunlid A."/>
            <person name="Tuskan G."/>
            <person name="Grigoriev I.V."/>
        </authorList>
    </citation>
    <scope>NUCLEOTIDE SEQUENCE [LARGE SCALE GENOMIC DNA]</scope>
    <source>
        <strain evidence="8">S238N-H82 / ATCC MYA-4686</strain>
    </source>
</reference>
<keyword evidence="4" id="KW-0411">Iron-sulfur</keyword>
<dbReference type="PROSITE" id="PS51296">
    <property type="entry name" value="RIESKE"/>
    <property type="match status" value="1"/>
</dbReference>
<dbReference type="EMBL" id="DS547124">
    <property type="protein sequence ID" value="EDR03506.1"/>
    <property type="molecule type" value="Genomic_DNA"/>
</dbReference>
<feature type="region of interest" description="Disordered" evidence="5">
    <location>
        <begin position="248"/>
        <end position="268"/>
    </location>
</feature>
<dbReference type="PANTHER" id="PTHR42782:SF2">
    <property type="entry name" value="3-OXOACYL-[ACYL-CARRIER-PROTEIN] SYNTHASE-LIKE PROTEIN"/>
    <property type="match status" value="1"/>
</dbReference>
<dbReference type="AlphaFoldDB" id="B0DPS7"/>
<evidence type="ECO:0000256" key="4">
    <source>
        <dbReference type="ARBA" id="ARBA00023014"/>
    </source>
</evidence>
<dbReference type="InterPro" id="IPR007402">
    <property type="entry name" value="DUF455"/>
</dbReference>
<keyword evidence="1" id="KW-0001">2Fe-2S</keyword>
<evidence type="ECO:0000256" key="1">
    <source>
        <dbReference type="ARBA" id="ARBA00022714"/>
    </source>
</evidence>
<evidence type="ECO:0000256" key="3">
    <source>
        <dbReference type="ARBA" id="ARBA00023004"/>
    </source>
</evidence>
<dbReference type="InterPro" id="IPR054716">
    <property type="entry name" value="Sol_Rieske_ferrdox_dom"/>
</dbReference>
<dbReference type="STRING" id="486041.B0DPS7"/>
<dbReference type="CDD" id="cd03467">
    <property type="entry name" value="Rieske"/>
    <property type="match status" value="1"/>
</dbReference>
<dbReference type="GO" id="GO:0046872">
    <property type="term" value="F:metal ion binding"/>
    <property type="evidence" value="ECO:0007669"/>
    <property type="project" value="UniProtKB-KW"/>
</dbReference>
<dbReference type="SUPFAM" id="SSF50022">
    <property type="entry name" value="ISP domain"/>
    <property type="match status" value="1"/>
</dbReference>
<dbReference type="InParanoid" id="B0DPS7"/>
<evidence type="ECO:0000313" key="8">
    <source>
        <dbReference type="Proteomes" id="UP000001194"/>
    </source>
</evidence>
<gene>
    <name evidence="7" type="ORF">LACBIDRAFT_307267</name>
</gene>
<dbReference type="GO" id="GO:0051537">
    <property type="term" value="F:2 iron, 2 sulfur cluster binding"/>
    <property type="evidence" value="ECO:0007669"/>
    <property type="project" value="UniProtKB-KW"/>
</dbReference>
<keyword evidence="2" id="KW-0479">Metal-binding</keyword>
<evidence type="ECO:0000313" key="7">
    <source>
        <dbReference type="EMBL" id="EDR03506.1"/>
    </source>
</evidence>
<keyword evidence="8" id="KW-1185">Reference proteome</keyword>
<dbReference type="GeneID" id="6081582"/>
<dbReference type="PANTHER" id="PTHR42782">
    <property type="entry name" value="SI:CH73-314G15.3"/>
    <property type="match status" value="1"/>
</dbReference>
<dbReference type="SUPFAM" id="SSF47240">
    <property type="entry name" value="Ferritin-like"/>
    <property type="match status" value="1"/>
</dbReference>
<dbReference type="Proteomes" id="UP000001194">
    <property type="component" value="Unassembled WGS sequence"/>
</dbReference>
<sequence>MDLLLISPYRDLQSHSRFLLTLRSQQGHYHSLILFRLSSGTQDNTNQEHVPRTEDEVNPAYKQLYAMESSCPHLGADLSHAEIEECESSVVAVCPWHRYDFDLKTGKSETGLVACTYAVEVKHDSADELDKVYVETPKGGTHWRLVELRPVSEGFDPLGLSSVPGLTLRHLSPEFADPPPPPVNAPIPNQDHTFPTLEEEPIVPLDKPPTTLMQWAVLILNTSNPTLKVERTKHAVHLFRTGKLASIGHKAPNAPRAPDVPPREESFAKNTVDPAKVKNRKNRAVMLHALANIEQWAWDIMARFGPSHPDLPPAFFSDFTKMALDESKHFTLLTSRLSAISPTTPYGSLPVHASLWESATTTSTSLRARLAIIHLVHEARGLDVNPGTIDRFRRAGDLESVKAMEVIHADEVTHVTAGHRWFTWVCAREGVEPISTFRDEVRRGWRGEVRGPFNAEAREKAGLTGEFYEGLRGEMGLKREEGKGIGDGVAALTIEY</sequence>
<name>B0DPS7_LACBS</name>
<evidence type="ECO:0000259" key="6">
    <source>
        <dbReference type="PROSITE" id="PS51296"/>
    </source>
</evidence>
<keyword evidence="3" id="KW-0408">Iron</keyword>
<dbReference type="InterPro" id="IPR009078">
    <property type="entry name" value="Ferritin-like_SF"/>
</dbReference>
<dbReference type="RefSeq" id="XP_001885962.1">
    <property type="nucleotide sequence ID" value="XM_001885927.1"/>
</dbReference>
<protein>
    <submittedName>
        <fullName evidence="7">Predicted protein</fullName>
    </submittedName>
</protein>
<dbReference type="Pfam" id="PF04305">
    <property type="entry name" value="DUF455"/>
    <property type="match status" value="1"/>
</dbReference>
<accession>B0DPS7</accession>
<dbReference type="OrthoDB" id="426882at2759"/>
<dbReference type="Gene3D" id="2.102.10.10">
    <property type="entry name" value="Rieske [2Fe-2S] iron-sulphur domain"/>
    <property type="match status" value="1"/>
</dbReference>
<evidence type="ECO:0000256" key="5">
    <source>
        <dbReference type="SAM" id="MobiDB-lite"/>
    </source>
</evidence>
<dbReference type="InterPro" id="IPR036922">
    <property type="entry name" value="Rieske_2Fe-2S_sf"/>
</dbReference>
<proteinExistence type="predicted"/>
<dbReference type="CDD" id="cd00657">
    <property type="entry name" value="Ferritin_like"/>
    <property type="match status" value="1"/>
</dbReference>
<dbReference type="Pfam" id="PF22543">
    <property type="entry name" value="Rieske_4"/>
    <property type="match status" value="1"/>
</dbReference>
<dbReference type="InterPro" id="IPR017941">
    <property type="entry name" value="Rieske_2Fe-2S"/>
</dbReference>
<dbReference type="KEGG" id="lbc:LACBIDRAFT_307267"/>
<evidence type="ECO:0000256" key="2">
    <source>
        <dbReference type="ARBA" id="ARBA00022723"/>
    </source>
</evidence>
<dbReference type="HOGENOM" id="CLU_035354_4_0_1"/>
<organism evidence="8">
    <name type="scientific">Laccaria bicolor (strain S238N-H82 / ATCC MYA-4686)</name>
    <name type="common">Bicoloured deceiver</name>
    <name type="synonym">Laccaria laccata var. bicolor</name>
    <dbReference type="NCBI Taxonomy" id="486041"/>
    <lineage>
        <taxon>Eukaryota</taxon>
        <taxon>Fungi</taxon>
        <taxon>Dikarya</taxon>
        <taxon>Basidiomycota</taxon>
        <taxon>Agaricomycotina</taxon>
        <taxon>Agaricomycetes</taxon>
        <taxon>Agaricomycetidae</taxon>
        <taxon>Agaricales</taxon>
        <taxon>Agaricineae</taxon>
        <taxon>Hydnangiaceae</taxon>
        <taxon>Laccaria</taxon>
    </lineage>
</organism>